<dbReference type="InterPro" id="IPR002182">
    <property type="entry name" value="NB-ARC"/>
</dbReference>
<dbReference type="InterPro" id="IPR027417">
    <property type="entry name" value="P-loop_NTPase"/>
</dbReference>
<keyword evidence="12" id="KW-1185">Reference proteome</keyword>
<keyword evidence="3" id="KW-0677">Repeat</keyword>
<dbReference type="PRINTS" id="PR00364">
    <property type="entry name" value="DISEASERSIST"/>
</dbReference>
<keyword evidence="4" id="KW-0547">Nucleotide-binding</keyword>
<evidence type="ECO:0000256" key="6">
    <source>
        <dbReference type="ARBA" id="ARBA00022840"/>
    </source>
</evidence>
<dbReference type="GO" id="GO:0005524">
    <property type="term" value="F:ATP binding"/>
    <property type="evidence" value="ECO:0007669"/>
    <property type="project" value="UniProtKB-KW"/>
</dbReference>
<organism evidence="11 12">
    <name type="scientific">Tagetes erecta</name>
    <name type="common">African marigold</name>
    <dbReference type="NCBI Taxonomy" id="13708"/>
    <lineage>
        <taxon>Eukaryota</taxon>
        <taxon>Viridiplantae</taxon>
        <taxon>Streptophyta</taxon>
        <taxon>Embryophyta</taxon>
        <taxon>Tracheophyta</taxon>
        <taxon>Spermatophyta</taxon>
        <taxon>Magnoliopsida</taxon>
        <taxon>eudicotyledons</taxon>
        <taxon>Gunneridae</taxon>
        <taxon>Pentapetalae</taxon>
        <taxon>asterids</taxon>
        <taxon>campanulids</taxon>
        <taxon>Asterales</taxon>
        <taxon>Asteraceae</taxon>
        <taxon>Asteroideae</taxon>
        <taxon>Heliantheae alliance</taxon>
        <taxon>Tageteae</taxon>
        <taxon>Tagetes</taxon>
    </lineage>
</organism>
<feature type="domain" description="NB-ARC" evidence="7">
    <location>
        <begin position="175"/>
        <end position="345"/>
    </location>
</feature>
<dbReference type="InterPro" id="IPR032675">
    <property type="entry name" value="LRR_dom_sf"/>
</dbReference>
<evidence type="ECO:0000256" key="1">
    <source>
        <dbReference type="ARBA" id="ARBA00008894"/>
    </source>
</evidence>
<evidence type="ECO:0000259" key="8">
    <source>
        <dbReference type="Pfam" id="PF18052"/>
    </source>
</evidence>
<dbReference type="PROSITE" id="PS51450">
    <property type="entry name" value="LRR"/>
    <property type="match status" value="1"/>
</dbReference>
<comment type="caution">
    <text evidence="11">The sequence shown here is derived from an EMBL/GenBank/DDBJ whole genome shotgun (WGS) entry which is preliminary data.</text>
</comment>
<dbReference type="FunFam" id="3.40.50.300:FF:001091">
    <property type="entry name" value="Probable disease resistance protein At1g61300"/>
    <property type="match status" value="1"/>
</dbReference>
<protein>
    <recommendedName>
        <fullName evidence="13">NB-ARC</fullName>
    </recommendedName>
</protein>
<dbReference type="Pfam" id="PF23559">
    <property type="entry name" value="WHD_DRP"/>
    <property type="match status" value="1"/>
</dbReference>
<evidence type="ECO:0000313" key="11">
    <source>
        <dbReference type="EMBL" id="KAK1407012.1"/>
    </source>
</evidence>
<dbReference type="PANTHER" id="PTHR36766">
    <property type="entry name" value="PLANT BROAD-SPECTRUM MILDEW RESISTANCE PROTEIN RPW8"/>
    <property type="match status" value="1"/>
</dbReference>
<dbReference type="Gene3D" id="3.40.50.300">
    <property type="entry name" value="P-loop containing nucleotide triphosphate hydrolases"/>
    <property type="match status" value="1"/>
</dbReference>
<keyword evidence="6" id="KW-0067">ATP-binding</keyword>
<evidence type="ECO:0000256" key="4">
    <source>
        <dbReference type="ARBA" id="ARBA00022741"/>
    </source>
</evidence>
<evidence type="ECO:0000259" key="9">
    <source>
        <dbReference type="Pfam" id="PF23559"/>
    </source>
</evidence>
<evidence type="ECO:0000256" key="5">
    <source>
        <dbReference type="ARBA" id="ARBA00022821"/>
    </source>
</evidence>
<keyword evidence="5" id="KW-0611">Plant defense</keyword>
<dbReference type="Gene3D" id="3.80.10.10">
    <property type="entry name" value="Ribonuclease Inhibitor"/>
    <property type="match status" value="3"/>
</dbReference>
<dbReference type="InterPro" id="IPR055414">
    <property type="entry name" value="LRR_R13L4/SHOC2-like"/>
</dbReference>
<dbReference type="SUPFAM" id="SSF52058">
    <property type="entry name" value="L domain-like"/>
    <property type="match status" value="2"/>
</dbReference>
<feature type="domain" description="Disease resistance R13L4/SHOC-2-like LRR" evidence="10">
    <location>
        <begin position="576"/>
        <end position="915"/>
    </location>
</feature>
<dbReference type="InterPro" id="IPR041118">
    <property type="entry name" value="Rx_N"/>
</dbReference>
<dbReference type="Proteomes" id="UP001229421">
    <property type="component" value="Unassembled WGS sequence"/>
</dbReference>
<dbReference type="SMART" id="SM00369">
    <property type="entry name" value="LRR_TYP"/>
    <property type="match status" value="3"/>
</dbReference>
<dbReference type="InterPro" id="IPR036388">
    <property type="entry name" value="WH-like_DNA-bd_sf"/>
</dbReference>
<evidence type="ECO:0008006" key="13">
    <source>
        <dbReference type="Google" id="ProtNLM"/>
    </source>
</evidence>
<proteinExistence type="inferred from homology"/>
<evidence type="ECO:0000256" key="2">
    <source>
        <dbReference type="ARBA" id="ARBA00022614"/>
    </source>
</evidence>
<reference evidence="11" key="1">
    <citation type="journal article" date="2023" name="bioRxiv">
        <title>Improved chromosome-level genome assembly for marigold (Tagetes erecta).</title>
        <authorList>
            <person name="Jiang F."/>
            <person name="Yuan L."/>
            <person name="Wang S."/>
            <person name="Wang H."/>
            <person name="Xu D."/>
            <person name="Wang A."/>
            <person name="Fan W."/>
        </authorList>
    </citation>
    <scope>NUCLEOTIDE SEQUENCE</scope>
    <source>
        <strain evidence="11">WSJ</strain>
        <tissue evidence="11">Leaf</tissue>
    </source>
</reference>
<dbReference type="InterPro" id="IPR003591">
    <property type="entry name" value="Leu-rich_rpt_typical-subtyp"/>
</dbReference>
<keyword evidence="2" id="KW-0433">Leucine-rich repeat</keyword>
<comment type="similarity">
    <text evidence="1">Belongs to the disease resistance NB-LRR family.</text>
</comment>
<evidence type="ECO:0000256" key="3">
    <source>
        <dbReference type="ARBA" id="ARBA00022737"/>
    </source>
</evidence>
<dbReference type="GO" id="GO:0043531">
    <property type="term" value="F:ADP binding"/>
    <property type="evidence" value="ECO:0007669"/>
    <property type="project" value="InterPro"/>
</dbReference>
<dbReference type="GO" id="GO:0006952">
    <property type="term" value="P:defense response"/>
    <property type="evidence" value="ECO:0007669"/>
    <property type="project" value="UniProtKB-KW"/>
</dbReference>
<feature type="domain" description="Disease resistance protein winged helix" evidence="9">
    <location>
        <begin position="435"/>
        <end position="504"/>
    </location>
</feature>
<dbReference type="EMBL" id="JAUHHV010000011">
    <property type="protein sequence ID" value="KAK1407012.1"/>
    <property type="molecule type" value="Genomic_DNA"/>
</dbReference>
<accession>A0AAD8NFI4</accession>
<dbReference type="SUPFAM" id="SSF52540">
    <property type="entry name" value="P-loop containing nucleoside triphosphate hydrolases"/>
    <property type="match status" value="1"/>
</dbReference>
<dbReference type="InterPro" id="IPR001611">
    <property type="entry name" value="Leu-rich_rpt"/>
</dbReference>
<dbReference type="Pfam" id="PF23598">
    <property type="entry name" value="LRR_14"/>
    <property type="match status" value="1"/>
</dbReference>
<dbReference type="Pfam" id="PF00931">
    <property type="entry name" value="NB-ARC"/>
    <property type="match status" value="1"/>
</dbReference>
<dbReference type="Gene3D" id="1.20.5.4130">
    <property type="match status" value="1"/>
</dbReference>
<dbReference type="InterPro" id="IPR058922">
    <property type="entry name" value="WHD_DRP"/>
</dbReference>
<sequence>MAEVVLSALLPVIFEKLASAASKKIAIYKGINAEIKKTHESLKDIQDLLADASDKEITSPRVKQWLNDLQHLAYDIDDVLDDLAIQAMDREFNRESDAITSKVRNLIPIPSCCTNFTERTRLHEKLDVITTRLQDLLKKNDGLGLIVKCENRPKNINRRLETSVVDTSRIVGRQAEKEALVKQLLSSADDPCGQNYSIVPIFGMGGVGKTTLAKILYNEEQVRDHFQLKTWVCVSDEFDIFAISKVIFNSVAPEVKEEFKDFNSLQVALTNLLRGKRFLLVLDDVWSEDYDGWEILARPFHTCTPGSKIIITTRKNELIKKLVYGPLKKPMESLSNEDALSLVALHALGLNNFDSHMSLKPCAEGIVKKCGGLPLALIALGRLLRTRKDEVEHWKEVLNSEIWSLKDGGGILPALKLSYHDLSAPLKQLFAYCSLFPKDFLFDKEELVLLWMAEGFLHESTPRHSTKERLGHEYFDELLSRSFFQHAPNSKSMFVMHDLVNELATYVAHEFFVRLDNEIEKNTRVETLGRYRHMSFVREEYVVLKKFEAFKSAKNLRTFLATSVGAVESWQNFYISNKVLADLLLELPLLRVLHFSNFQLSEMPDSIGILRHLRYLNLSNNTRITHLPESLCNLYCLQTLILFGCSSLTKLPNSFLKLKELRHLNLGDTQILQMPLGIGELNNLQTLSRIVVGGESRFEIAKLKGFNNLCGKVSIKGLDKVKNTLDVRVANFSLKRISEFEVEWSDVSNGSRSEMLEKEVLNELKPCNDHLENLKITSYGGSKFPNWVGSPSFHHLKHVSISDCKRCTTLPSLGQLSSLKELVIEGLDGVEVVGLELFGTGDAFPSLEKLSFKRMHGWKKWSTNSGIVFPSLKTIFIKDCPNLVEVTLEALPSLNVLEIDQCCNVVLRRLIQVASAVTKLYISRISDLSDVEWQGVIKYLGAVEELSILYCNELSYLWESYVVASKILVKLRKLEVWSCDNLVSLGEKEEDDVYKSNFLASLKMLKLSFCKNMVRCNFPDGIEMLEVYSCPSITTISLSSTTKGGQKLKSLSIEGCNKLLEKEWGGEKHKMLEDVRIIGWTNLKSMIELNYLVHLTRLYIRDCESLESFPYKELSNLISLKRLGIINCPNVDACGLWPPNLCYLEIGKLKKPISQWEPQNFPKSLVELVLCFEDEVSDDLSEISHLLPSSLTSLSIYESEKLESVSLELQHLTSLKELFFLGCRNLKKVSCSQKIPSLQHLNFDYCPKMIELPEMLLPSLLSLQIWFGCPKELKERCSSKGGGCYWPLISHIPHISL</sequence>
<feature type="domain" description="Disease resistance N-terminal" evidence="8">
    <location>
        <begin position="12"/>
        <end position="94"/>
    </location>
</feature>
<evidence type="ECO:0000313" key="12">
    <source>
        <dbReference type="Proteomes" id="UP001229421"/>
    </source>
</evidence>
<dbReference type="GO" id="GO:0051707">
    <property type="term" value="P:response to other organism"/>
    <property type="evidence" value="ECO:0007669"/>
    <property type="project" value="UniProtKB-ARBA"/>
</dbReference>
<evidence type="ECO:0000259" key="10">
    <source>
        <dbReference type="Pfam" id="PF23598"/>
    </source>
</evidence>
<evidence type="ECO:0000259" key="7">
    <source>
        <dbReference type="Pfam" id="PF00931"/>
    </source>
</evidence>
<dbReference type="Gene3D" id="1.10.10.10">
    <property type="entry name" value="Winged helix-like DNA-binding domain superfamily/Winged helix DNA-binding domain"/>
    <property type="match status" value="1"/>
</dbReference>
<dbReference type="Pfam" id="PF18052">
    <property type="entry name" value="Rx_N"/>
    <property type="match status" value="1"/>
</dbReference>
<gene>
    <name evidence="11" type="ORF">QVD17_38622</name>
</gene>
<name>A0AAD8NFI4_TARER</name>
<dbReference type="PANTHER" id="PTHR36766:SF61">
    <property type="entry name" value="NB-ARC DOMAIN DISEASE RESISTANCE PROTEIN"/>
    <property type="match status" value="1"/>
</dbReference>